<dbReference type="Proteomes" id="UP000789525">
    <property type="component" value="Unassembled WGS sequence"/>
</dbReference>
<proteinExistence type="predicted"/>
<sequence length="124" mass="14118">PICPQLEGLAKRGEIHQLSSARDYAFQGVEEQEGFKTRNGRAKLIRLEEFNDGTSRGTQSDRARECRRLGRELINFTRGPSLTKCTPRRITKFGNSEGTRRNPDQAYAVWEPRHRPANTDLACT</sequence>
<protein>
    <submittedName>
        <fullName evidence="1">4293_t:CDS:1</fullName>
    </submittedName>
</protein>
<reference evidence="1" key="1">
    <citation type="submission" date="2021-06" db="EMBL/GenBank/DDBJ databases">
        <authorList>
            <person name="Kallberg Y."/>
            <person name="Tangrot J."/>
            <person name="Rosling A."/>
        </authorList>
    </citation>
    <scope>NUCLEOTIDE SEQUENCE</scope>
    <source>
        <strain evidence="1">CL356</strain>
    </source>
</reference>
<accession>A0ACA9MXG6</accession>
<comment type="caution">
    <text evidence="1">The sequence shown here is derived from an EMBL/GenBank/DDBJ whole genome shotgun (WGS) entry which is preliminary data.</text>
</comment>
<keyword evidence="2" id="KW-1185">Reference proteome</keyword>
<name>A0ACA9MXG6_9GLOM</name>
<gene>
    <name evidence="1" type="ORF">ACOLOM_LOCUS7245</name>
</gene>
<organism evidence="1 2">
    <name type="scientific">Acaulospora colombiana</name>
    <dbReference type="NCBI Taxonomy" id="27376"/>
    <lineage>
        <taxon>Eukaryota</taxon>
        <taxon>Fungi</taxon>
        <taxon>Fungi incertae sedis</taxon>
        <taxon>Mucoromycota</taxon>
        <taxon>Glomeromycotina</taxon>
        <taxon>Glomeromycetes</taxon>
        <taxon>Diversisporales</taxon>
        <taxon>Acaulosporaceae</taxon>
        <taxon>Acaulospora</taxon>
    </lineage>
</organism>
<feature type="non-terminal residue" evidence="1">
    <location>
        <position position="1"/>
    </location>
</feature>
<evidence type="ECO:0000313" key="2">
    <source>
        <dbReference type="Proteomes" id="UP000789525"/>
    </source>
</evidence>
<evidence type="ECO:0000313" key="1">
    <source>
        <dbReference type="EMBL" id="CAG8618393.1"/>
    </source>
</evidence>
<dbReference type="EMBL" id="CAJVPT010016338">
    <property type="protein sequence ID" value="CAG8618393.1"/>
    <property type="molecule type" value="Genomic_DNA"/>
</dbReference>